<evidence type="ECO:0000313" key="4">
    <source>
        <dbReference type="Proteomes" id="UP000218811"/>
    </source>
</evidence>
<keyword evidence="4" id="KW-1185">Reference proteome</keyword>
<dbReference type="AlphaFoldDB" id="A0A2H3JR85"/>
<name>A0A2H3JR85_WOLCO</name>
<dbReference type="Pfam" id="PF20152">
    <property type="entry name" value="DUF6534"/>
    <property type="match status" value="1"/>
</dbReference>
<feature type="domain" description="DUF6534" evidence="2">
    <location>
        <begin position="64"/>
        <end position="178"/>
    </location>
</feature>
<proteinExistence type="predicted"/>
<evidence type="ECO:0000313" key="3">
    <source>
        <dbReference type="EMBL" id="PCH39174.1"/>
    </source>
</evidence>
<organism evidence="3 4">
    <name type="scientific">Wolfiporia cocos (strain MD-104)</name>
    <name type="common">Brown rot fungus</name>
    <dbReference type="NCBI Taxonomy" id="742152"/>
    <lineage>
        <taxon>Eukaryota</taxon>
        <taxon>Fungi</taxon>
        <taxon>Dikarya</taxon>
        <taxon>Basidiomycota</taxon>
        <taxon>Agaricomycotina</taxon>
        <taxon>Agaricomycetes</taxon>
        <taxon>Polyporales</taxon>
        <taxon>Phaeolaceae</taxon>
        <taxon>Wolfiporia</taxon>
    </lineage>
</organism>
<dbReference type="EMBL" id="KB467965">
    <property type="protein sequence ID" value="PCH39174.1"/>
    <property type="molecule type" value="Genomic_DNA"/>
</dbReference>
<protein>
    <recommendedName>
        <fullName evidence="2">DUF6534 domain-containing protein</fullName>
    </recommendedName>
</protein>
<gene>
    <name evidence="3" type="ORF">WOLCODRAFT_21375</name>
</gene>
<reference evidence="3 4" key="1">
    <citation type="journal article" date="2012" name="Science">
        <title>The Paleozoic origin of enzymatic lignin decomposition reconstructed from 31 fungal genomes.</title>
        <authorList>
            <person name="Floudas D."/>
            <person name="Binder M."/>
            <person name="Riley R."/>
            <person name="Barry K."/>
            <person name="Blanchette R.A."/>
            <person name="Henrissat B."/>
            <person name="Martinez A.T."/>
            <person name="Otillar R."/>
            <person name="Spatafora J.W."/>
            <person name="Yadav J.S."/>
            <person name="Aerts A."/>
            <person name="Benoit I."/>
            <person name="Boyd A."/>
            <person name="Carlson A."/>
            <person name="Copeland A."/>
            <person name="Coutinho P.M."/>
            <person name="de Vries R.P."/>
            <person name="Ferreira P."/>
            <person name="Findley K."/>
            <person name="Foster B."/>
            <person name="Gaskell J."/>
            <person name="Glotzer D."/>
            <person name="Gorecki P."/>
            <person name="Heitman J."/>
            <person name="Hesse C."/>
            <person name="Hori C."/>
            <person name="Igarashi K."/>
            <person name="Jurgens J.A."/>
            <person name="Kallen N."/>
            <person name="Kersten P."/>
            <person name="Kohler A."/>
            <person name="Kuees U."/>
            <person name="Kumar T.K.A."/>
            <person name="Kuo A."/>
            <person name="LaButti K."/>
            <person name="Larrondo L.F."/>
            <person name="Lindquist E."/>
            <person name="Ling A."/>
            <person name="Lombard V."/>
            <person name="Lucas S."/>
            <person name="Lundell T."/>
            <person name="Martin R."/>
            <person name="McLaughlin D.J."/>
            <person name="Morgenstern I."/>
            <person name="Morin E."/>
            <person name="Murat C."/>
            <person name="Nagy L.G."/>
            <person name="Nolan M."/>
            <person name="Ohm R.A."/>
            <person name="Patyshakuliyeva A."/>
            <person name="Rokas A."/>
            <person name="Ruiz-Duenas F.J."/>
            <person name="Sabat G."/>
            <person name="Salamov A."/>
            <person name="Samejima M."/>
            <person name="Schmutz J."/>
            <person name="Slot J.C."/>
            <person name="St John F."/>
            <person name="Stenlid J."/>
            <person name="Sun H."/>
            <person name="Sun S."/>
            <person name="Syed K."/>
            <person name="Tsang A."/>
            <person name="Wiebenga A."/>
            <person name="Young D."/>
            <person name="Pisabarro A."/>
            <person name="Eastwood D.C."/>
            <person name="Martin F."/>
            <person name="Cullen D."/>
            <person name="Grigoriev I.V."/>
            <person name="Hibbett D.S."/>
        </authorList>
    </citation>
    <scope>NUCLEOTIDE SEQUENCE [LARGE SCALE GENOMIC DNA]</scope>
    <source>
        <strain evidence="3 4">MD-104</strain>
    </source>
</reference>
<keyword evidence="1" id="KW-0812">Transmembrane</keyword>
<evidence type="ECO:0000256" key="1">
    <source>
        <dbReference type="SAM" id="Phobius"/>
    </source>
</evidence>
<feature type="transmembrane region" description="Helical" evidence="1">
    <location>
        <begin position="52"/>
        <end position="78"/>
    </location>
</feature>
<keyword evidence="1" id="KW-1133">Transmembrane helix</keyword>
<sequence>MYDNFLNAGLSIGFSGYMTRFDRNWIMKVAKRHCRELASASLDTGTQPEHRFLYQLLIQLVSLLVTDLVIAITLCWTFQQSKHGPSSTIITLSKLIMSAVQRGVMLRYVNSTIHGEHYKQNTTFSIIEIALIVAAVEDRQHGTNTIDLFYFPIGSGEGPDIGAVYVNALLTTLNARRYLRSIIDDTAHNSVDCFCVIRRCSVDYGIKK</sequence>
<evidence type="ECO:0000259" key="2">
    <source>
        <dbReference type="Pfam" id="PF20152"/>
    </source>
</evidence>
<accession>A0A2H3JR85</accession>
<dbReference type="InterPro" id="IPR045339">
    <property type="entry name" value="DUF6534"/>
</dbReference>
<keyword evidence="1" id="KW-0472">Membrane</keyword>
<dbReference type="Proteomes" id="UP000218811">
    <property type="component" value="Unassembled WGS sequence"/>
</dbReference>